<feature type="transmembrane region" description="Helical" evidence="7">
    <location>
        <begin position="45"/>
        <end position="70"/>
    </location>
</feature>
<dbReference type="GO" id="GO:0016020">
    <property type="term" value="C:membrane"/>
    <property type="evidence" value="ECO:0007669"/>
    <property type="project" value="UniProtKB-SubCell"/>
</dbReference>
<name>A0A9K3GJR9_9EUKA</name>
<dbReference type="AlphaFoldDB" id="A0A9K3GJR9"/>
<dbReference type="Proteomes" id="UP000265618">
    <property type="component" value="Unassembled WGS sequence"/>
</dbReference>
<evidence type="ECO:0000256" key="5">
    <source>
        <dbReference type="ARBA" id="ARBA00022989"/>
    </source>
</evidence>
<keyword evidence="5 7" id="KW-1133">Transmembrane helix</keyword>
<accession>A0A9K3GJR9</accession>
<protein>
    <submittedName>
        <fullName evidence="8">Phosphate transporter</fullName>
    </submittedName>
</protein>
<reference evidence="8 9" key="1">
    <citation type="journal article" date="2018" name="PLoS ONE">
        <title>The draft genome of Kipferlia bialata reveals reductive genome evolution in fornicate parasites.</title>
        <authorList>
            <person name="Tanifuji G."/>
            <person name="Takabayashi S."/>
            <person name="Kume K."/>
            <person name="Takagi M."/>
            <person name="Nakayama T."/>
            <person name="Kamikawa R."/>
            <person name="Inagaki Y."/>
            <person name="Hashimoto T."/>
        </authorList>
    </citation>
    <scope>NUCLEOTIDE SEQUENCE [LARGE SCALE GENOMIC DNA]</scope>
    <source>
        <strain evidence="8">NY0173</strain>
    </source>
</reference>
<evidence type="ECO:0000256" key="7">
    <source>
        <dbReference type="SAM" id="Phobius"/>
    </source>
</evidence>
<evidence type="ECO:0000313" key="9">
    <source>
        <dbReference type="Proteomes" id="UP000265618"/>
    </source>
</evidence>
<sequence>MGLSQDGIFYVSILIALCMAWGIGANDTANALGTSVGSGALGIRGAIIIGAICEFSGAVLLGGGVASTVAKGIVDP</sequence>
<evidence type="ECO:0000256" key="4">
    <source>
        <dbReference type="ARBA" id="ARBA00022692"/>
    </source>
</evidence>
<evidence type="ECO:0000256" key="3">
    <source>
        <dbReference type="ARBA" id="ARBA00022592"/>
    </source>
</evidence>
<gene>
    <name evidence="8" type="ORF">KIPB_007173</name>
</gene>
<evidence type="ECO:0000256" key="6">
    <source>
        <dbReference type="ARBA" id="ARBA00023136"/>
    </source>
</evidence>
<evidence type="ECO:0000313" key="8">
    <source>
        <dbReference type="EMBL" id="GIQ85498.1"/>
    </source>
</evidence>
<evidence type="ECO:0000256" key="2">
    <source>
        <dbReference type="ARBA" id="ARBA00022448"/>
    </source>
</evidence>
<feature type="transmembrane region" description="Helical" evidence="7">
    <location>
        <begin position="7"/>
        <end position="25"/>
    </location>
</feature>
<evidence type="ECO:0000256" key="1">
    <source>
        <dbReference type="ARBA" id="ARBA00004141"/>
    </source>
</evidence>
<comment type="subcellular location">
    <subcellularLocation>
        <location evidence="1">Membrane</location>
        <topology evidence="1">Multi-pass membrane protein</topology>
    </subcellularLocation>
</comment>
<keyword evidence="2" id="KW-0813">Transport</keyword>
<dbReference type="InterPro" id="IPR001204">
    <property type="entry name" value="Phos_transporter"/>
</dbReference>
<dbReference type="PANTHER" id="PTHR11101">
    <property type="entry name" value="PHOSPHATE TRANSPORTER"/>
    <property type="match status" value="1"/>
</dbReference>
<keyword evidence="9" id="KW-1185">Reference proteome</keyword>
<dbReference type="Pfam" id="PF01384">
    <property type="entry name" value="PHO4"/>
    <property type="match status" value="1"/>
</dbReference>
<keyword evidence="6 7" id="KW-0472">Membrane</keyword>
<dbReference type="GO" id="GO:0005315">
    <property type="term" value="F:phosphate transmembrane transporter activity"/>
    <property type="evidence" value="ECO:0007669"/>
    <property type="project" value="InterPro"/>
</dbReference>
<keyword evidence="3" id="KW-0592">Phosphate transport</keyword>
<dbReference type="OrthoDB" id="1900649at2759"/>
<keyword evidence="4 7" id="KW-0812">Transmembrane</keyword>
<organism evidence="8 9">
    <name type="scientific">Kipferlia bialata</name>
    <dbReference type="NCBI Taxonomy" id="797122"/>
    <lineage>
        <taxon>Eukaryota</taxon>
        <taxon>Metamonada</taxon>
        <taxon>Carpediemonas-like organisms</taxon>
        <taxon>Kipferlia</taxon>
    </lineage>
</organism>
<dbReference type="PANTHER" id="PTHR11101:SF80">
    <property type="entry name" value="PHOSPHATE TRANSPORTER"/>
    <property type="match status" value="1"/>
</dbReference>
<feature type="non-terminal residue" evidence="8">
    <location>
        <position position="1"/>
    </location>
</feature>
<comment type="caution">
    <text evidence="8">The sequence shown here is derived from an EMBL/GenBank/DDBJ whole genome shotgun (WGS) entry which is preliminary data.</text>
</comment>
<proteinExistence type="predicted"/>
<dbReference type="EMBL" id="BDIP01001974">
    <property type="protein sequence ID" value="GIQ85498.1"/>
    <property type="molecule type" value="Genomic_DNA"/>
</dbReference>
<dbReference type="GO" id="GO:0035435">
    <property type="term" value="P:phosphate ion transmembrane transport"/>
    <property type="evidence" value="ECO:0007669"/>
    <property type="project" value="TreeGrafter"/>
</dbReference>